<dbReference type="EMBL" id="JBJQOH010000007">
    <property type="protein sequence ID" value="KAL3681269.1"/>
    <property type="molecule type" value="Genomic_DNA"/>
</dbReference>
<dbReference type="AlphaFoldDB" id="A0ABD3GS98"/>
<organism evidence="1 2">
    <name type="scientific">Riccia sorocarpa</name>
    <dbReference type="NCBI Taxonomy" id="122646"/>
    <lineage>
        <taxon>Eukaryota</taxon>
        <taxon>Viridiplantae</taxon>
        <taxon>Streptophyta</taxon>
        <taxon>Embryophyta</taxon>
        <taxon>Marchantiophyta</taxon>
        <taxon>Marchantiopsida</taxon>
        <taxon>Marchantiidae</taxon>
        <taxon>Marchantiales</taxon>
        <taxon>Ricciaceae</taxon>
        <taxon>Riccia</taxon>
    </lineage>
</organism>
<name>A0ABD3GS98_9MARC</name>
<dbReference type="Proteomes" id="UP001633002">
    <property type="component" value="Unassembled WGS sequence"/>
</dbReference>
<protein>
    <submittedName>
        <fullName evidence="1">Uncharacterized protein</fullName>
    </submittedName>
</protein>
<evidence type="ECO:0000313" key="1">
    <source>
        <dbReference type="EMBL" id="KAL3681269.1"/>
    </source>
</evidence>
<comment type="caution">
    <text evidence="1">The sequence shown here is derived from an EMBL/GenBank/DDBJ whole genome shotgun (WGS) entry which is preliminary data.</text>
</comment>
<evidence type="ECO:0000313" key="2">
    <source>
        <dbReference type="Proteomes" id="UP001633002"/>
    </source>
</evidence>
<gene>
    <name evidence="1" type="ORF">R1sor_024225</name>
</gene>
<proteinExistence type="predicted"/>
<keyword evidence="2" id="KW-1185">Reference proteome</keyword>
<sequence length="279" mass="31634">MYVEFLPRQPVLQRKKRVLTIATTPTKIPMSTDDEQVDSDIDALLSPPLGVIGVKSPSFAPRKTLILSSTSRRDPKLVTSPLKSPLRISVIPSPSTDGINSEVAELLEGTVLSHDYSSGSQDDRFEDEVGDTVNTLDSGSDSVWELYASKICQEDLPRLGLVELDQEFQDSPFEWRMAEELWASHRTDYSHDTEFKGSSPEPVPDWFSPTLDSSPPCELQPIQFFNKMFPLETMWMVVRETNRYAVLKFGDKWHALTVTEFCLWLGSALYMTRARRPDR</sequence>
<reference evidence="1 2" key="1">
    <citation type="submission" date="2024-09" db="EMBL/GenBank/DDBJ databases">
        <title>Chromosome-scale assembly of Riccia sorocarpa.</title>
        <authorList>
            <person name="Paukszto L."/>
        </authorList>
    </citation>
    <scope>NUCLEOTIDE SEQUENCE [LARGE SCALE GENOMIC DNA]</scope>
    <source>
        <strain evidence="1">LP-2024</strain>
        <tissue evidence="1">Aerial parts of the thallus</tissue>
    </source>
</reference>
<accession>A0ABD3GS98</accession>